<dbReference type="STRING" id="1123357.SAMN02745244_00205"/>
<evidence type="ECO:0000313" key="1">
    <source>
        <dbReference type="EMBL" id="SHI36150.1"/>
    </source>
</evidence>
<dbReference type="Pfam" id="PF10698">
    <property type="entry name" value="DUF2505"/>
    <property type="match status" value="1"/>
</dbReference>
<sequence length="158" mass="17139">MKLDYTHSYDAAPETVAALLRNTAFLDDVATHAGATEHTVEVTADHTKLGMVLAVPGNLTKFIGSSIRINQVFRFEALRADGSIPGTVEVDVPGMPVEVNATAALTPRGARTEGRYTGDLTVRVPLFGKKIESQVEPFITDAFDGLERRATDWLSRKP</sequence>
<reference evidence="1 2" key="1">
    <citation type="submission" date="2016-11" db="EMBL/GenBank/DDBJ databases">
        <authorList>
            <person name="Jaros S."/>
            <person name="Januszkiewicz K."/>
            <person name="Wedrychowicz H."/>
        </authorList>
    </citation>
    <scope>NUCLEOTIDE SEQUENCE [LARGE SCALE GENOMIC DNA]</scope>
    <source>
        <strain evidence="1 2">DSM 12906</strain>
    </source>
</reference>
<dbReference type="EMBL" id="FQZG01000004">
    <property type="protein sequence ID" value="SHI36150.1"/>
    <property type="molecule type" value="Genomic_DNA"/>
</dbReference>
<organism evidence="1 2">
    <name type="scientific">Tessaracoccus bendigoensis DSM 12906</name>
    <dbReference type="NCBI Taxonomy" id="1123357"/>
    <lineage>
        <taxon>Bacteria</taxon>
        <taxon>Bacillati</taxon>
        <taxon>Actinomycetota</taxon>
        <taxon>Actinomycetes</taxon>
        <taxon>Propionibacteriales</taxon>
        <taxon>Propionibacteriaceae</taxon>
        <taxon>Tessaracoccus</taxon>
    </lineage>
</organism>
<evidence type="ECO:0008006" key="3">
    <source>
        <dbReference type="Google" id="ProtNLM"/>
    </source>
</evidence>
<dbReference type="InterPro" id="IPR019639">
    <property type="entry name" value="DUF2505"/>
</dbReference>
<dbReference type="OrthoDB" id="3266819at2"/>
<dbReference type="Proteomes" id="UP000184512">
    <property type="component" value="Unassembled WGS sequence"/>
</dbReference>
<dbReference type="Gene3D" id="3.30.530.20">
    <property type="match status" value="1"/>
</dbReference>
<dbReference type="SUPFAM" id="SSF55961">
    <property type="entry name" value="Bet v1-like"/>
    <property type="match status" value="1"/>
</dbReference>
<dbReference type="RefSeq" id="WP_073185580.1">
    <property type="nucleotide sequence ID" value="NZ_FQZG01000004.1"/>
</dbReference>
<accession>A0A1M6AI22</accession>
<dbReference type="InterPro" id="IPR023393">
    <property type="entry name" value="START-like_dom_sf"/>
</dbReference>
<keyword evidence="2" id="KW-1185">Reference proteome</keyword>
<proteinExistence type="predicted"/>
<evidence type="ECO:0000313" key="2">
    <source>
        <dbReference type="Proteomes" id="UP000184512"/>
    </source>
</evidence>
<gene>
    <name evidence="1" type="ORF">SAMN02745244_00205</name>
</gene>
<protein>
    <recommendedName>
        <fullName evidence="3">Carbon monoxide dehydrogenase subunit G</fullName>
    </recommendedName>
</protein>
<dbReference type="AlphaFoldDB" id="A0A1M6AI22"/>
<name>A0A1M6AI22_9ACTN</name>